<sequence length="342" mass="37959">MTQATYFCEGQRTGGLFADPTIDKANELPRYTKADAEAFARKIENFHITPELTFDGIWKNRKTYTLVPTEEAQMKRWCWGRIACVGDGVHKVTPNMGAGGNAAMETAAALANELKKMVDTAEKGKPSYDTVKARLGDYQKIRDFRMTAISKAANGLTRIHALTTLKDKLLAFWVIPNAGDLLANLNSDMIIGAVKLDYLPTPERSLHGTMPFNPSQGLGQNESKLWRAVRGLPFLGITVAALYFMWGICLPPMLKRVSEIMETGVHNQIGEAVHIETLQNFYGVELLDSRFRGLVACFASFQFVDVACSWQSLTFLTDAGILYSILLIESARRANIMTLSYA</sequence>
<organism evidence="7 8">
    <name type="scientific">Didymella glomerata</name>
    <dbReference type="NCBI Taxonomy" id="749621"/>
    <lineage>
        <taxon>Eukaryota</taxon>
        <taxon>Fungi</taxon>
        <taxon>Dikarya</taxon>
        <taxon>Ascomycota</taxon>
        <taxon>Pezizomycotina</taxon>
        <taxon>Dothideomycetes</taxon>
        <taxon>Pleosporomycetidae</taxon>
        <taxon>Pleosporales</taxon>
        <taxon>Pleosporineae</taxon>
        <taxon>Didymellaceae</taxon>
        <taxon>Didymella</taxon>
    </lineage>
</organism>
<keyword evidence="5" id="KW-1133">Transmembrane helix</keyword>
<evidence type="ECO:0000259" key="6">
    <source>
        <dbReference type="Pfam" id="PF01494"/>
    </source>
</evidence>
<dbReference type="SUPFAM" id="SSF51905">
    <property type="entry name" value="FAD/NAD(P)-binding domain"/>
    <property type="match status" value="1"/>
</dbReference>
<evidence type="ECO:0000256" key="3">
    <source>
        <dbReference type="ARBA" id="ARBA00022827"/>
    </source>
</evidence>
<comment type="similarity">
    <text evidence="1">Belongs to the paxM FAD-dependent monooxygenase family.</text>
</comment>
<keyword evidence="3" id="KW-0274">FAD</keyword>
<gene>
    <name evidence="7" type="ORF">N0V87_009550</name>
</gene>
<dbReference type="GO" id="GO:0071949">
    <property type="term" value="F:FAD binding"/>
    <property type="evidence" value="ECO:0007669"/>
    <property type="project" value="InterPro"/>
</dbReference>
<evidence type="ECO:0000256" key="5">
    <source>
        <dbReference type="SAM" id="Phobius"/>
    </source>
</evidence>
<dbReference type="Gene3D" id="3.50.50.60">
    <property type="entry name" value="FAD/NAD(P)-binding domain"/>
    <property type="match status" value="1"/>
</dbReference>
<evidence type="ECO:0000313" key="8">
    <source>
        <dbReference type="Proteomes" id="UP001140562"/>
    </source>
</evidence>
<comment type="caution">
    <text evidence="7">The sequence shown here is derived from an EMBL/GenBank/DDBJ whole genome shotgun (WGS) entry which is preliminary data.</text>
</comment>
<accession>A0A9W8WQY9</accession>
<protein>
    <recommendedName>
        <fullName evidence="6">FAD-binding domain-containing protein</fullName>
    </recommendedName>
</protein>
<dbReference type="AlphaFoldDB" id="A0A9W8WQY9"/>
<keyword evidence="5" id="KW-0472">Membrane</keyword>
<keyword evidence="5" id="KW-0812">Transmembrane</keyword>
<dbReference type="PANTHER" id="PTHR47356:SF2">
    <property type="entry name" value="FAD-BINDING DOMAIN-CONTAINING PROTEIN-RELATED"/>
    <property type="match status" value="1"/>
</dbReference>
<keyword evidence="8" id="KW-1185">Reference proteome</keyword>
<dbReference type="EMBL" id="JAPEUV010000169">
    <property type="protein sequence ID" value="KAJ4330965.1"/>
    <property type="molecule type" value="Genomic_DNA"/>
</dbReference>
<keyword evidence="4" id="KW-0560">Oxidoreductase</keyword>
<dbReference type="InterPro" id="IPR002938">
    <property type="entry name" value="FAD-bd"/>
</dbReference>
<dbReference type="OrthoDB" id="2431938at2759"/>
<dbReference type="GO" id="GO:0004497">
    <property type="term" value="F:monooxygenase activity"/>
    <property type="evidence" value="ECO:0007669"/>
    <property type="project" value="InterPro"/>
</dbReference>
<dbReference type="Proteomes" id="UP001140562">
    <property type="component" value="Unassembled WGS sequence"/>
</dbReference>
<feature type="domain" description="FAD-binding" evidence="6">
    <location>
        <begin position="64"/>
        <end position="121"/>
    </location>
</feature>
<evidence type="ECO:0000256" key="4">
    <source>
        <dbReference type="ARBA" id="ARBA00023002"/>
    </source>
</evidence>
<reference evidence="7" key="1">
    <citation type="submission" date="2022-10" db="EMBL/GenBank/DDBJ databases">
        <title>Tapping the CABI collections for fungal endophytes: first genome assemblies for Collariella, Neodidymelliopsis, Ascochyta clinopodiicola, Didymella pomorum, Didymosphaeria variabile, Neocosmospora piperis and Neocucurbitaria cava.</title>
        <authorList>
            <person name="Hill R."/>
        </authorList>
    </citation>
    <scope>NUCLEOTIDE SEQUENCE</scope>
    <source>
        <strain evidence="7">IMI 360193</strain>
    </source>
</reference>
<feature type="transmembrane region" description="Helical" evidence="5">
    <location>
        <begin position="231"/>
        <end position="251"/>
    </location>
</feature>
<evidence type="ECO:0000313" key="7">
    <source>
        <dbReference type="EMBL" id="KAJ4330965.1"/>
    </source>
</evidence>
<dbReference type="Pfam" id="PF01494">
    <property type="entry name" value="FAD_binding_3"/>
    <property type="match status" value="1"/>
</dbReference>
<dbReference type="PANTHER" id="PTHR47356">
    <property type="entry name" value="FAD-DEPENDENT MONOOXYGENASE ASQG-RELATED"/>
    <property type="match status" value="1"/>
</dbReference>
<dbReference type="InterPro" id="IPR036188">
    <property type="entry name" value="FAD/NAD-bd_sf"/>
</dbReference>
<keyword evidence="2" id="KW-0285">Flavoprotein</keyword>
<dbReference type="InterPro" id="IPR050562">
    <property type="entry name" value="FAD_mOase_fung"/>
</dbReference>
<proteinExistence type="inferred from homology"/>
<evidence type="ECO:0000256" key="2">
    <source>
        <dbReference type="ARBA" id="ARBA00022630"/>
    </source>
</evidence>
<evidence type="ECO:0000256" key="1">
    <source>
        <dbReference type="ARBA" id="ARBA00007992"/>
    </source>
</evidence>
<name>A0A9W8WQY9_9PLEO</name>